<dbReference type="Pfam" id="PF13469">
    <property type="entry name" value="Sulfotransfer_3"/>
    <property type="match status" value="1"/>
</dbReference>
<dbReference type="PANTHER" id="PTHR12788">
    <property type="entry name" value="PROTEIN-TYROSINE SULFOTRANSFERASE 2"/>
    <property type="match status" value="1"/>
</dbReference>
<evidence type="ECO:0000256" key="2">
    <source>
        <dbReference type="SAM" id="MobiDB-lite"/>
    </source>
</evidence>
<dbReference type="Proteomes" id="UP000509327">
    <property type="component" value="Chromosome"/>
</dbReference>
<protein>
    <submittedName>
        <fullName evidence="3">Sulfotransferase</fullName>
    </submittedName>
</protein>
<dbReference type="InterPro" id="IPR027417">
    <property type="entry name" value="P-loop_NTPase"/>
</dbReference>
<keyword evidence="1" id="KW-0808">Transferase</keyword>
<sequence>MPLIDTQGNGLVFLLCVPRSGSSLSTVMLQNHSRIFATQEMWFLMNLVDLSRADARAYGGSSIIRQFYQAMVSEDHYEKACRSFALEIYNGFLEGSGADFIVDKSPRYYYMLEWLDRLFPQSRRIHLQRNPLSVAASFKKVNRHIGAGFNVMDSFNSSKLNMNAIDLTLGLSRLNDYFIEPHPYAYELKYEQLVLDPQGELEKLCSFLGISYEQGMEQYGQFVNSAKADMFYSMGVGDPFLSTHREAHQGSVNNWKSILDRQEVELYCRVLGARLFHRMGYSEQLAEAERWTGVRVDDEPDQEVMERLWKQLEAATGCRWEPSYRMSAPDNDAGSLSSVPRDSEKELSGSPDATREAMITIRQLQTALRAAEHRLEHGYTEQQRLKKQLASAHHKLQRIKSWIPFAHQISAWASQRKMVRGGKS</sequence>
<evidence type="ECO:0000256" key="1">
    <source>
        <dbReference type="ARBA" id="ARBA00022679"/>
    </source>
</evidence>
<keyword evidence="4" id="KW-1185">Reference proteome</keyword>
<organism evidence="3 4">
    <name type="scientific">Paenibacillus barcinonensis</name>
    <dbReference type="NCBI Taxonomy" id="198119"/>
    <lineage>
        <taxon>Bacteria</taxon>
        <taxon>Bacillati</taxon>
        <taxon>Bacillota</taxon>
        <taxon>Bacilli</taxon>
        <taxon>Bacillales</taxon>
        <taxon>Paenibacillaceae</taxon>
        <taxon>Paenibacillus</taxon>
    </lineage>
</organism>
<dbReference type="Gene3D" id="3.40.50.300">
    <property type="entry name" value="P-loop containing nucleotide triphosphate hydrolases"/>
    <property type="match status" value="1"/>
</dbReference>
<evidence type="ECO:0000313" key="4">
    <source>
        <dbReference type="Proteomes" id="UP000509327"/>
    </source>
</evidence>
<dbReference type="InterPro" id="IPR026634">
    <property type="entry name" value="TPST-like"/>
</dbReference>
<gene>
    <name evidence="3" type="ORF">HUB98_25635</name>
</gene>
<accession>A0ABX6QEK2</accession>
<reference evidence="3 4" key="1">
    <citation type="submission" date="2020-06" db="EMBL/GenBank/DDBJ databases">
        <title>Complete genome of Paenibacillus barcinonensis KACC11450.</title>
        <authorList>
            <person name="Kim M."/>
            <person name="Park Y.-J."/>
            <person name="Shin J.-H."/>
        </authorList>
    </citation>
    <scope>NUCLEOTIDE SEQUENCE [LARGE SCALE GENOMIC DNA]</scope>
    <source>
        <strain evidence="3 4">KACC11450</strain>
    </source>
</reference>
<proteinExistence type="predicted"/>
<dbReference type="SUPFAM" id="SSF52540">
    <property type="entry name" value="P-loop containing nucleoside triphosphate hydrolases"/>
    <property type="match status" value="1"/>
</dbReference>
<name>A0ABX6QEK2_PAEBA</name>
<feature type="region of interest" description="Disordered" evidence="2">
    <location>
        <begin position="323"/>
        <end position="356"/>
    </location>
</feature>
<dbReference type="EMBL" id="CP054614">
    <property type="protein sequence ID" value="QKS60382.1"/>
    <property type="molecule type" value="Genomic_DNA"/>
</dbReference>
<evidence type="ECO:0000313" key="3">
    <source>
        <dbReference type="EMBL" id="QKS60382.1"/>
    </source>
</evidence>
<dbReference type="PANTHER" id="PTHR12788:SF10">
    <property type="entry name" value="PROTEIN-TYROSINE SULFOTRANSFERASE"/>
    <property type="match status" value="1"/>
</dbReference>